<evidence type="ECO:0000256" key="2">
    <source>
        <dbReference type="ARBA" id="ARBA00022605"/>
    </source>
</evidence>
<dbReference type="GO" id="GO:0003949">
    <property type="term" value="F:1-(5-phosphoribosyl)-5-[(5-phosphoribosylamino)methylideneamino]imidazole-4-carboxamide isomerase activity"/>
    <property type="evidence" value="ECO:0007669"/>
    <property type="project" value="InterPro"/>
</dbReference>
<dbReference type="GO" id="GO:0005737">
    <property type="term" value="C:cytoplasm"/>
    <property type="evidence" value="ECO:0007669"/>
    <property type="project" value="TreeGrafter"/>
</dbReference>
<evidence type="ECO:0000256" key="5">
    <source>
        <dbReference type="ARBA" id="ARBA00029440"/>
    </source>
</evidence>
<dbReference type="Gene3D" id="3.20.20.70">
    <property type="entry name" value="Aldolase class I"/>
    <property type="match status" value="1"/>
</dbReference>
<evidence type="ECO:0000313" key="8">
    <source>
        <dbReference type="Proteomes" id="UP000460257"/>
    </source>
</evidence>
<comment type="similarity">
    <text evidence="1 6">Belongs to the HisA/HisF family.</text>
</comment>
<comment type="caution">
    <text evidence="7">The sequence shown here is derived from an EMBL/GenBank/DDBJ whole genome shotgun (WGS) entry which is preliminary data.</text>
</comment>
<comment type="pathway">
    <text evidence="5">Amino-acid biosynthesis.</text>
</comment>
<keyword evidence="2 6" id="KW-0028">Amino-acid biosynthesis</keyword>
<dbReference type="InterPro" id="IPR011858">
    <property type="entry name" value="His6/HISN3"/>
</dbReference>
<protein>
    <submittedName>
        <fullName evidence="7">Phosphoribosylformimino-5-aminoimidazole carboxamide ribotide isomerase</fullName>
    </submittedName>
</protein>
<sequence length="259" mass="28600">MRFRPCIDIHDGQVKQIVGSSLDDRSDSAKENFVSAHDAGYFASMYREKDLPGGHVIMLNARGTDEYEASKRQAMLALEAYPGGLMVGGGLNDENVGEFLDAGASHGIFTSFIFSDGQIQMDRLRRLVRSAGREHIVLDLSCKKRDGDYYVVTDRWQKFTDQKLSLDLLRYLEDSCDEYLIHAADVEGKKAGADEQLLSVLADYDGLPVTYAGGVGSYDDLREIKKLTDGRIDVTIGSALDIFGGTLELEQILSIIEKG</sequence>
<evidence type="ECO:0000256" key="6">
    <source>
        <dbReference type="RuleBase" id="RU003657"/>
    </source>
</evidence>
<name>A0A6N7IYK0_9FIRM</name>
<evidence type="ECO:0000313" key="7">
    <source>
        <dbReference type="EMBL" id="MQN00808.1"/>
    </source>
</evidence>
<proteinExistence type="inferred from homology"/>
<evidence type="ECO:0000256" key="4">
    <source>
        <dbReference type="ARBA" id="ARBA00023235"/>
    </source>
</evidence>
<dbReference type="Pfam" id="PF00977">
    <property type="entry name" value="His_biosynth"/>
    <property type="match status" value="1"/>
</dbReference>
<dbReference type="AlphaFoldDB" id="A0A6N7IYK0"/>
<organism evidence="7 8">
    <name type="scientific">Candidatus Weimeria bifida</name>
    <dbReference type="NCBI Taxonomy" id="2599074"/>
    <lineage>
        <taxon>Bacteria</taxon>
        <taxon>Bacillati</taxon>
        <taxon>Bacillota</taxon>
        <taxon>Clostridia</taxon>
        <taxon>Lachnospirales</taxon>
        <taxon>Lachnospiraceae</taxon>
        <taxon>Candidatus Weimeria</taxon>
    </lineage>
</organism>
<keyword evidence="3 6" id="KW-0368">Histidine biosynthesis</keyword>
<accession>A0A6N7IYK0</accession>
<dbReference type="CDD" id="cd04723">
    <property type="entry name" value="HisA_HisF"/>
    <property type="match status" value="1"/>
</dbReference>
<evidence type="ECO:0000256" key="1">
    <source>
        <dbReference type="ARBA" id="ARBA00009667"/>
    </source>
</evidence>
<reference evidence="7" key="1">
    <citation type="journal article" date="2020" name="Appl. Environ. Microbiol.">
        <title>Medium-Chain Fatty Acid Synthesis by 'Candidatus Weimeria bifida' gen. nov., sp. nov., and 'Candidatus Pseudoramibacter fermentans' sp. nov.</title>
        <authorList>
            <person name="Scarborough M.J."/>
            <person name="Myers K.S."/>
            <person name="Donohue T.J."/>
            <person name="Noguera D.R."/>
        </authorList>
    </citation>
    <scope>NUCLEOTIDE SEQUENCE</scope>
    <source>
        <strain evidence="7">LCO1.1</strain>
    </source>
</reference>
<dbReference type="GO" id="GO:0000162">
    <property type="term" value="P:L-tryptophan biosynthetic process"/>
    <property type="evidence" value="ECO:0007669"/>
    <property type="project" value="TreeGrafter"/>
</dbReference>
<evidence type="ECO:0000256" key="3">
    <source>
        <dbReference type="ARBA" id="ARBA00023102"/>
    </source>
</evidence>
<dbReference type="EMBL" id="VOGC01000002">
    <property type="protein sequence ID" value="MQN00808.1"/>
    <property type="molecule type" value="Genomic_DNA"/>
</dbReference>
<dbReference type="SUPFAM" id="SSF51366">
    <property type="entry name" value="Ribulose-phoshate binding barrel"/>
    <property type="match status" value="1"/>
</dbReference>
<keyword evidence="8" id="KW-1185">Reference proteome</keyword>
<keyword evidence="4 7" id="KW-0413">Isomerase</keyword>
<dbReference type="GO" id="GO:0000105">
    <property type="term" value="P:L-histidine biosynthetic process"/>
    <property type="evidence" value="ECO:0007669"/>
    <property type="project" value="UniProtKB-KW"/>
</dbReference>
<dbReference type="PANTHER" id="PTHR43090:SF2">
    <property type="entry name" value="1-(5-PHOSPHORIBOSYL)-5-[(5-PHOSPHORIBOSYLAMINO)METHYLIDENEAMINO] IMIDAZOLE-4-CARBOXAMIDE ISOMERASE"/>
    <property type="match status" value="1"/>
</dbReference>
<gene>
    <name evidence="7" type="primary">hisA</name>
    <name evidence="7" type="ORF">FRC54_02280</name>
</gene>
<dbReference type="Proteomes" id="UP000460257">
    <property type="component" value="Unassembled WGS sequence"/>
</dbReference>
<dbReference type="InterPro" id="IPR006062">
    <property type="entry name" value="His_biosynth"/>
</dbReference>
<dbReference type="NCBIfam" id="TIGR02129">
    <property type="entry name" value="hisA_euk"/>
    <property type="match status" value="1"/>
</dbReference>
<dbReference type="InterPro" id="IPR013785">
    <property type="entry name" value="Aldolase_TIM"/>
</dbReference>
<dbReference type="PANTHER" id="PTHR43090">
    <property type="entry name" value="1-(5-PHOSPHORIBOSYL)-5-[(5-PHOSPHORIBOSYLAMINO)METHYLIDENEAMINO] IMIDAZOLE-4-CARBOXAMIDE ISOMERASE"/>
    <property type="match status" value="1"/>
</dbReference>
<dbReference type="InterPro" id="IPR044524">
    <property type="entry name" value="Isoase_HisA-like"/>
</dbReference>
<dbReference type="InterPro" id="IPR011060">
    <property type="entry name" value="RibuloseP-bd_barrel"/>
</dbReference>